<dbReference type="EMBL" id="CAJNIZ010044703">
    <property type="protein sequence ID" value="CAE7698445.1"/>
    <property type="molecule type" value="Genomic_DNA"/>
</dbReference>
<gene>
    <name evidence="3" type="ORF">SPIL2461_LOCUS19622</name>
</gene>
<feature type="region of interest" description="Disordered" evidence="2">
    <location>
        <begin position="98"/>
        <end position="136"/>
    </location>
</feature>
<feature type="compositionally biased region" description="Polar residues" evidence="2">
    <location>
        <begin position="115"/>
        <end position="128"/>
    </location>
</feature>
<accession>A0A812X1P3</accession>
<evidence type="ECO:0000256" key="2">
    <source>
        <dbReference type="SAM" id="MobiDB-lite"/>
    </source>
</evidence>
<comment type="caution">
    <text evidence="3">The sequence shown here is derived from an EMBL/GenBank/DDBJ whole genome shotgun (WGS) entry which is preliminary data.</text>
</comment>
<reference evidence="3" key="1">
    <citation type="submission" date="2021-02" db="EMBL/GenBank/DDBJ databases">
        <authorList>
            <person name="Dougan E. K."/>
            <person name="Rhodes N."/>
            <person name="Thang M."/>
            <person name="Chan C."/>
        </authorList>
    </citation>
    <scope>NUCLEOTIDE SEQUENCE</scope>
</reference>
<evidence type="ECO:0000313" key="3">
    <source>
        <dbReference type="EMBL" id="CAE7698445.1"/>
    </source>
</evidence>
<dbReference type="AlphaFoldDB" id="A0A812X1P3"/>
<name>A0A812X1P3_SYMPI</name>
<dbReference type="OrthoDB" id="434825at2759"/>
<evidence type="ECO:0000313" key="4">
    <source>
        <dbReference type="Proteomes" id="UP000649617"/>
    </source>
</evidence>
<protein>
    <submittedName>
        <fullName evidence="3">Uncharacterized protein</fullName>
    </submittedName>
</protein>
<keyword evidence="1" id="KW-0175">Coiled coil</keyword>
<evidence type="ECO:0000256" key="1">
    <source>
        <dbReference type="SAM" id="Coils"/>
    </source>
</evidence>
<feature type="coiled-coil region" evidence="1">
    <location>
        <begin position="43"/>
        <end position="70"/>
    </location>
</feature>
<dbReference type="Proteomes" id="UP000649617">
    <property type="component" value="Unassembled WGS sequence"/>
</dbReference>
<keyword evidence="4" id="KW-1185">Reference proteome</keyword>
<sequence>MQLQQQPGCVWFYSPHFSSEYAPQLQRYCEDLRTASQEIQGFLDVAESENSQLQQEISEMQEVMEAHHLQKALKAISEKRGSLQLTVFAEGDSLAHELQQEEPQSDYVKEADAPVQNTRSVSIAEEQTSQQRQSSR</sequence>
<proteinExistence type="predicted"/>
<organism evidence="3 4">
    <name type="scientific">Symbiodinium pilosum</name>
    <name type="common">Dinoflagellate</name>
    <dbReference type="NCBI Taxonomy" id="2952"/>
    <lineage>
        <taxon>Eukaryota</taxon>
        <taxon>Sar</taxon>
        <taxon>Alveolata</taxon>
        <taxon>Dinophyceae</taxon>
        <taxon>Suessiales</taxon>
        <taxon>Symbiodiniaceae</taxon>
        <taxon>Symbiodinium</taxon>
    </lineage>
</organism>